<organism evidence="1">
    <name type="scientific">Cacopsylla melanoneura</name>
    <dbReference type="NCBI Taxonomy" id="428564"/>
    <lineage>
        <taxon>Eukaryota</taxon>
        <taxon>Metazoa</taxon>
        <taxon>Ecdysozoa</taxon>
        <taxon>Arthropoda</taxon>
        <taxon>Hexapoda</taxon>
        <taxon>Insecta</taxon>
        <taxon>Pterygota</taxon>
        <taxon>Neoptera</taxon>
        <taxon>Paraneoptera</taxon>
        <taxon>Hemiptera</taxon>
        <taxon>Sternorrhyncha</taxon>
        <taxon>Psylloidea</taxon>
        <taxon>Psyllidae</taxon>
        <taxon>Psyllinae</taxon>
        <taxon>Cacopsylla</taxon>
    </lineage>
</organism>
<protein>
    <submittedName>
        <fullName evidence="1">Uncharacterized protein</fullName>
    </submittedName>
</protein>
<name>A0A8D8ZU35_9HEMI</name>
<evidence type="ECO:0000313" key="1">
    <source>
        <dbReference type="EMBL" id="CAG6753934.1"/>
    </source>
</evidence>
<dbReference type="AlphaFoldDB" id="A0A8D8ZU35"/>
<dbReference type="EMBL" id="HBUF01162388">
    <property type="protein sequence ID" value="CAG6650444.1"/>
    <property type="molecule type" value="Transcribed_RNA"/>
</dbReference>
<sequence length="130" mass="14400">MVSSLMRSNVMFSGIAGTERTVDTNVLQVLPMTEKLEFVCGLIKCQNVKLKKLPTVSTAPLPVKLQTLDHSQDTLTQTTAESTTSVWKELLGNMVVQLEPCSKLETLREAATVKTPRMFQGVKTTTETWI</sequence>
<dbReference type="EMBL" id="HBUF01537886">
    <property type="protein sequence ID" value="CAG6753934.1"/>
    <property type="molecule type" value="Transcribed_RNA"/>
</dbReference>
<proteinExistence type="predicted"/>
<accession>A0A8D8ZU35</accession>
<dbReference type="EMBL" id="HBUF01537890">
    <property type="protein sequence ID" value="CAG6753976.1"/>
    <property type="molecule type" value="Transcribed_RNA"/>
</dbReference>
<reference evidence="1" key="1">
    <citation type="submission" date="2021-05" db="EMBL/GenBank/DDBJ databases">
        <authorList>
            <person name="Alioto T."/>
            <person name="Alioto T."/>
            <person name="Gomez Garrido J."/>
        </authorList>
    </citation>
    <scope>NUCLEOTIDE SEQUENCE</scope>
</reference>